<dbReference type="AlphaFoldDB" id="A0A3P1VTW0"/>
<proteinExistence type="predicted"/>
<feature type="transmembrane region" description="Helical" evidence="1">
    <location>
        <begin position="12"/>
        <end position="33"/>
    </location>
</feature>
<feature type="transmembrane region" description="Helical" evidence="1">
    <location>
        <begin position="45"/>
        <end position="63"/>
    </location>
</feature>
<organism evidence="2">
    <name type="scientific">Fusobacterium nucleatum</name>
    <dbReference type="NCBI Taxonomy" id="851"/>
    <lineage>
        <taxon>Bacteria</taxon>
        <taxon>Fusobacteriati</taxon>
        <taxon>Fusobacteriota</taxon>
        <taxon>Fusobacteriia</taxon>
        <taxon>Fusobacteriales</taxon>
        <taxon>Fusobacteriaceae</taxon>
        <taxon>Fusobacterium</taxon>
    </lineage>
</organism>
<protein>
    <submittedName>
        <fullName evidence="2">Uncharacterized protein</fullName>
    </submittedName>
</protein>
<evidence type="ECO:0000256" key="1">
    <source>
        <dbReference type="SAM" id="Phobius"/>
    </source>
</evidence>
<name>A0A3P1VTW0_FUSNU</name>
<evidence type="ECO:0000313" key="2">
    <source>
        <dbReference type="EMBL" id="RRD36978.1"/>
    </source>
</evidence>
<comment type="caution">
    <text evidence="2">The sequence shown here is derived from an EMBL/GenBank/DDBJ whole genome shotgun (WGS) entry which is preliminary data.</text>
</comment>
<accession>A0A3P1VTW0</accession>
<gene>
    <name evidence="2" type="ORF">EII28_07755</name>
</gene>
<keyword evidence="1" id="KW-0472">Membrane</keyword>
<feature type="transmembrane region" description="Helical" evidence="1">
    <location>
        <begin position="70"/>
        <end position="89"/>
    </location>
</feature>
<sequence>MEVFIMNIWKRIYSALWMFIGIICLGYVFDTLLFKFRFYKISPSIYDNISGAFGGAIASIFFVKDDTKKFNIYFLIIFIILVIAIYFFVLN</sequence>
<dbReference type="EMBL" id="RQZD01000015">
    <property type="protein sequence ID" value="RRD36978.1"/>
    <property type="molecule type" value="Genomic_DNA"/>
</dbReference>
<reference evidence="2" key="1">
    <citation type="submission" date="2018-11" db="EMBL/GenBank/DDBJ databases">
        <title>Genomes From Bacteria Associated with the Canine Oral Cavity: a Test Case for Automated Genome-Based Taxonomic Assignment.</title>
        <authorList>
            <person name="Coil D.A."/>
            <person name="Jospin G."/>
            <person name="Darling A.E."/>
            <person name="Wallis C."/>
            <person name="Davis I.J."/>
            <person name="Harris S."/>
            <person name="Eisen J.A."/>
            <person name="Holcombe L.J."/>
            <person name="O'Flynn C."/>
        </authorList>
    </citation>
    <scope>NUCLEOTIDE SEQUENCE [LARGE SCALE GENOMIC DNA]</scope>
    <source>
        <strain evidence="2">OH5060</strain>
    </source>
</reference>
<keyword evidence="1" id="KW-0812">Transmembrane</keyword>
<keyword evidence="1" id="KW-1133">Transmembrane helix</keyword>